<comment type="caution">
    <text evidence="2">Lacks conserved residue(s) required for the propagation of feature annotation.</text>
</comment>
<proteinExistence type="predicted"/>
<accession>A0A915DHJ6</accession>
<dbReference type="InterPro" id="IPR035914">
    <property type="entry name" value="Sperma_CUB_dom_sf"/>
</dbReference>
<keyword evidence="1" id="KW-1015">Disulfide bond</keyword>
<dbReference type="WBParaSite" id="jg19980">
    <property type="protein sequence ID" value="jg19980"/>
    <property type="gene ID" value="jg19980"/>
</dbReference>
<evidence type="ECO:0000256" key="1">
    <source>
        <dbReference type="ARBA" id="ARBA00023157"/>
    </source>
</evidence>
<evidence type="ECO:0000259" key="3">
    <source>
        <dbReference type="PROSITE" id="PS01180"/>
    </source>
</evidence>
<dbReference type="Proteomes" id="UP000887574">
    <property type="component" value="Unplaced"/>
</dbReference>
<organism evidence="4 5">
    <name type="scientific">Ditylenchus dipsaci</name>
    <dbReference type="NCBI Taxonomy" id="166011"/>
    <lineage>
        <taxon>Eukaryota</taxon>
        <taxon>Metazoa</taxon>
        <taxon>Ecdysozoa</taxon>
        <taxon>Nematoda</taxon>
        <taxon>Chromadorea</taxon>
        <taxon>Rhabditida</taxon>
        <taxon>Tylenchina</taxon>
        <taxon>Tylenchomorpha</taxon>
        <taxon>Sphaerularioidea</taxon>
        <taxon>Anguinidae</taxon>
        <taxon>Anguininae</taxon>
        <taxon>Ditylenchus</taxon>
    </lineage>
</organism>
<reference evidence="5" key="1">
    <citation type="submission" date="2022-11" db="UniProtKB">
        <authorList>
            <consortium name="WormBaseParasite"/>
        </authorList>
    </citation>
    <scope>IDENTIFICATION</scope>
</reference>
<sequence>MSLMKMMQIFHSPSVTTYSTPPNLGQILLSDHARLQPAFSLETMDGETIPSFKRQNNLAQGDEDIGVGVTKYLPDNIQCIYTFVAEKEQRVKLEFTGFQLAGTADNCDMEYIDIYSELESSSDDLLSASLGGRYCGSVSPHVRISLHNVLVLVFHSRVGKRRSENVVLDGQYQFISDARYIPGSRLPNMPGKCAFLIEPRKNAMALSYPTYPGTYPSNFQCIYLLKGNPGDRIRLYFVTLISTLVVNTVPTTR</sequence>
<protein>
    <submittedName>
        <fullName evidence="5">CUB domain-containing protein</fullName>
    </submittedName>
</protein>
<dbReference type="InterPro" id="IPR000859">
    <property type="entry name" value="CUB_dom"/>
</dbReference>
<dbReference type="CDD" id="cd00041">
    <property type="entry name" value="CUB"/>
    <property type="match status" value="1"/>
</dbReference>
<name>A0A915DHJ6_9BILA</name>
<evidence type="ECO:0000313" key="4">
    <source>
        <dbReference type="Proteomes" id="UP000887574"/>
    </source>
</evidence>
<dbReference type="GO" id="GO:0005886">
    <property type="term" value="C:plasma membrane"/>
    <property type="evidence" value="ECO:0007669"/>
    <property type="project" value="TreeGrafter"/>
</dbReference>
<dbReference type="SMART" id="SM00042">
    <property type="entry name" value="CUB"/>
    <property type="match status" value="1"/>
</dbReference>
<dbReference type="SUPFAM" id="SSF49854">
    <property type="entry name" value="Spermadhesin, CUB domain"/>
    <property type="match status" value="2"/>
</dbReference>
<evidence type="ECO:0000256" key="2">
    <source>
        <dbReference type="PROSITE-ProRule" id="PRU00059"/>
    </source>
</evidence>
<keyword evidence="4" id="KW-1185">Reference proteome</keyword>
<dbReference type="Pfam" id="PF00431">
    <property type="entry name" value="CUB"/>
    <property type="match status" value="1"/>
</dbReference>
<feature type="domain" description="CUB" evidence="3">
    <location>
        <begin position="45"/>
        <end position="175"/>
    </location>
</feature>
<dbReference type="PROSITE" id="PS01180">
    <property type="entry name" value="CUB"/>
    <property type="match status" value="2"/>
</dbReference>
<evidence type="ECO:0000313" key="5">
    <source>
        <dbReference type="WBParaSite" id="jg19980"/>
    </source>
</evidence>
<dbReference type="Gene3D" id="2.60.120.290">
    <property type="entry name" value="Spermadhesin, CUB domain"/>
    <property type="match status" value="2"/>
</dbReference>
<feature type="domain" description="CUB" evidence="3">
    <location>
        <begin position="193"/>
        <end position="253"/>
    </location>
</feature>
<dbReference type="PANTHER" id="PTHR47537">
    <property type="entry name" value="CUBILIN"/>
    <property type="match status" value="1"/>
</dbReference>
<dbReference type="PANTHER" id="PTHR47537:SF6">
    <property type="entry name" value="CUB DOMAIN-CONTAINING PROTEIN"/>
    <property type="match status" value="1"/>
</dbReference>
<dbReference type="AlphaFoldDB" id="A0A915DHJ6"/>
<dbReference type="InterPro" id="IPR053207">
    <property type="entry name" value="Non-NMDA_GluR_Accessory"/>
</dbReference>